<feature type="coiled-coil region" evidence="12">
    <location>
        <begin position="510"/>
        <end position="551"/>
    </location>
</feature>
<dbReference type="Pfam" id="PF02759">
    <property type="entry name" value="RUN"/>
    <property type="match status" value="1"/>
</dbReference>
<reference evidence="15" key="1">
    <citation type="submission" date="2025-08" db="UniProtKB">
        <authorList>
            <consortium name="RefSeq"/>
        </authorList>
    </citation>
    <scope>IDENTIFICATION</scope>
</reference>
<evidence type="ECO:0000259" key="13">
    <source>
        <dbReference type="PROSITE" id="PS50826"/>
    </source>
</evidence>
<keyword evidence="4" id="KW-0863">Zinc-finger</keyword>
<dbReference type="CDD" id="cd00065">
    <property type="entry name" value="FYVE_like_SF"/>
    <property type="match status" value="1"/>
</dbReference>
<feature type="coiled-coil region" evidence="12">
    <location>
        <begin position="626"/>
        <end position="695"/>
    </location>
</feature>
<dbReference type="GO" id="GO:1901098">
    <property type="term" value="P:positive regulation of autophagosome maturation"/>
    <property type="evidence" value="ECO:0007669"/>
    <property type="project" value="TreeGrafter"/>
</dbReference>
<dbReference type="PANTHER" id="PTHR46753:SF5">
    <property type="entry name" value="RUN AND FYVE DOMAIN CONTAINING 4"/>
    <property type="match status" value="1"/>
</dbReference>
<keyword evidence="6" id="KW-0072">Autophagy</keyword>
<dbReference type="GO" id="GO:0005764">
    <property type="term" value="C:lysosome"/>
    <property type="evidence" value="ECO:0007669"/>
    <property type="project" value="UniProtKB-SubCell"/>
</dbReference>
<dbReference type="RefSeq" id="XP_030065991.1">
    <property type="nucleotide sequence ID" value="XM_030210131.1"/>
</dbReference>
<dbReference type="Gene3D" id="1.20.58.900">
    <property type="match status" value="1"/>
</dbReference>
<dbReference type="GO" id="GO:0071353">
    <property type="term" value="P:cellular response to interleukin-4"/>
    <property type="evidence" value="ECO:0007669"/>
    <property type="project" value="UniProtKB-ARBA"/>
</dbReference>
<dbReference type="Pfam" id="PF25366">
    <property type="entry name" value="RUFY4"/>
    <property type="match status" value="1"/>
</dbReference>
<comment type="function">
    <text evidence="10">ARL8 effector that promotes the coupling of endolysosomes to dynein-dynactin for retrograde transport along microtubules. Acts by binding both GTP-bound ARL8 and dynein-dynactin. In nonneuronal cells, promotes concentration of endolysosomes in the juxtanuclear area. In hippocampal neurons, drives retrograde transport of endolysosomes from the axon to the soma. Positive regulator of macroautophagy in dendritic cells. Increases autophagic flux, probably by stimulating both autophagosome formation and facilitating tethering with lysosomes. Binds to phosphatidylinositol 3-phosphate (PtdIns3P) through its FYVE-type zinc finger. Positive regulator of osteosclast bone-resorbing activity, possibly by promoting late endosome-lysosome fusion by acting as an adapter protein between RAB7A on late endosomes and LAMP2 on primary lysosomes.</text>
</comment>
<evidence type="ECO:0000256" key="3">
    <source>
        <dbReference type="ARBA" id="ARBA00022723"/>
    </source>
</evidence>
<accession>A0A6P7YMJ8</accession>
<evidence type="ECO:0000256" key="7">
    <source>
        <dbReference type="ARBA" id="ARBA00023054"/>
    </source>
</evidence>
<keyword evidence="14" id="KW-1185">Reference proteome</keyword>
<evidence type="ECO:0000313" key="15">
    <source>
        <dbReference type="RefSeq" id="XP_030065991.1"/>
    </source>
</evidence>
<evidence type="ECO:0000256" key="11">
    <source>
        <dbReference type="ARBA" id="ARBA00069100"/>
    </source>
</evidence>
<dbReference type="GO" id="GO:0007033">
    <property type="term" value="P:vacuole organization"/>
    <property type="evidence" value="ECO:0007669"/>
    <property type="project" value="UniProtKB-ARBA"/>
</dbReference>
<dbReference type="FunFam" id="1.20.58.900:FF:000015">
    <property type="entry name" value="RUN and FYVE domain containing 4"/>
    <property type="match status" value="1"/>
</dbReference>
<evidence type="ECO:0000256" key="2">
    <source>
        <dbReference type="ARBA" id="ARBA00004419"/>
    </source>
</evidence>
<name>A0A6P7YMJ8_9AMPH</name>
<evidence type="ECO:0000256" key="1">
    <source>
        <dbReference type="ARBA" id="ARBA00004371"/>
    </source>
</evidence>
<keyword evidence="9" id="KW-0968">Cytoplasmic vesicle</keyword>
<keyword evidence="5" id="KW-0862">Zinc</keyword>
<dbReference type="AlphaFoldDB" id="A0A6P7YMJ8"/>
<evidence type="ECO:0000256" key="4">
    <source>
        <dbReference type="ARBA" id="ARBA00022771"/>
    </source>
</evidence>
<protein>
    <recommendedName>
        <fullName evidence="11">RUN and FYVE domain-containing protein 4</fullName>
    </recommendedName>
</protein>
<dbReference type="GO" id="GO:0008270">
    <property type="term" value="F:zinc ion binding"/>
    <property type="evidence" value="ECO:0007669"/>
    <property type="project" value="UniProtKB-KW"/>
</dbReference>
<dbReference type="GO" id="GO:0006914">
    <property type="term" value="P:autophagy"/>
    <property type="evidence" value="ECO:0007669"/>
    <property type="project" value="UniProtKB-KW"/>
</dbReference>
<dbReference type="GO" id="GO:0005770">
    <property type="term" value="C:late endosome"/>
    <property type="evidence" value="ECO:0007669"/>
    <property type="project" value="TreeGrafter"/>
</dbReference>
<dbReference type="InParanoid" id="A0A6P7YMJ8"/>
<feature type="coiled-coil region" evidence="12">
    <location>
        <begin position="738"/>
        <end position="807"/>
    </location>
</feature>
<dbReference type="FunCoup" id="A0A6P7YMJ8">
    <property type="interactions" value="39"/>
</dbReference>
<evidence type="ECO:0000313" key="14">
    <source>
        <dbReference type="Proteomes" id="UP000515156"/>
    </source>
</evidence>
<feature type="coiled-coil region" evidence="12">
    <location>
        <begin position="440"/>
        <end position="474"/>
    </location>
</feature>
<organism evidence="14 15">
    <name type="scientific">Microcaecilia unicolor</name>
    <dbReference type="NCBI Taxonomy" id="1415580"/>
    <lineage>
        <taxon>Eukaryota</taxon>
        <taxon>Metazoa</taxon>
        <taxon>Chordata</taxon>
        <taxon>Craniata</taxon>
        <taxon>Vertebrata</taxon>
        <taxon>Euteleostomi</taxon>
        <taxon>Amphibia</taxon>
        <taxon>Gymnophiona</taxon>
        <taxon>Siphonopidae</taxon>
        <taxon>Microcaecilia</taxon>
    </lineage>
</organism>
<dbReference type="InterPro" id="IPR004012">
    <property type="entry name" value="Run_dom"/>
</dbReference>
<dbReference type="CTD" id="285180"/>
<keyword evidence="7 12" id="KW-0175">Coiled coil</keyword>
<evidence type="ECO:0000256" key="5">
    <source>
        <dbReference type="ARBA" id="ARBA00022833"/>
    </source>
</evidence>
<gene>
    <name evidence="15" type="primary">RUFY4</name>
</gene>
<feature type="domain" description="RUN" evidence="13">
    <location>
        <begin position="33"/>
        <end position="166"/>
    </location>
</feature>
<dbReference type="GO" id="GO:0005776">
    <property type="term" value="C:autophagosome"/>
    <property type="evidence" value="ECO:0007669"/>
    <property type="project" value="UniProtKB-SubCell"/>
</dbReference>
<evidence type="ECO:0000256" key="10">
    <source>
        <dbReference type="ARBA" id="ARBA00059075"/>
    </source>
</evidence>
<dbReference type="SUPFAM" id="SSF140741">
    <property type="entry name" value="RUN domain-like"/>
    <property type="match status" value="1"/>
</dbReference>
<dbReference type="GO" id="GO:0072383">
    <property type="term" value="P:plus-end-directed vesicle transport along microtubule"/>
    <property type="evidence" value="ECO:0007669"/>
    <property type="project" value="TreeGrafter"/>
</dbReference>
<dbReference type="PROSITE" id="PS50826">
    <property type="entry name" value="RUN"/>
    <property type="match status" value="1"/>
</dbReference>
<evidence type="ECO:0000256" key="8">
    <source>
        <dbReference type="ARBA" id="ARBA00023228"/>
    </source>
</evidence>
<proteinExistence type="predicted"/>
<dbReference type="PANTHER" id="PTHR46753">
    <property type="entry name" value="FYVE AND COILED-COIL DOMAIN-CONTAINING PROTEIN 1"/>
    <property type="match status" value="1"/>
</dbReference>
<dbReference type="InterPro" id="IPR059036">
    <property type="entry name" value="RUFY4_dom"/>
</dbReference>
<dbReference type="GO" id="GO:0051050">
    <property type="term" value="P:positive regulation of transport"/>
    <property type="evidence" value="ECO:0007669"/>
    <property type="project" value="UniProtKB-ARBA"/>
</dbReference>
<comment type="subcellular location">
    <subcellularLocation>
        <location evidence="2">Cytoplasmic vesicle</location>
        <location evidence="2">Autophagosome</location>
    </subcellularLocation>
    <subcellularLocation>
        <location evidence="1">Lysosome</location>
    </subcellularLocation>
</comment>
<evidence type="ECO:0000256" key="9">
    <source>
        <dbReference type="ARBA" id="ARBA00023329"/>
    </source>
</evidence>
<keyword evidence="3" id="KW-0479">Metal-binding</keyword>
<evidence type="ECO:0000256" key="12">
    <source>
        <dbReference type="SAM" id="Coils"/>
    </source>
</evidence>
<sequence>MAGDGELSPVIKDLKNTIAELHREYKDKSLPVTDGSPQLHRLCARLEQLLQFDQKEKRSLTGYRKDYWDFLCHILSKMKGGHEGITFVSSQPQLKTPIGKGRSFIRYCLVHQQLAEALQICFMETKKVSEWYYSRNPFLKEDLHLAIFNHLYELNGVTFNLALKRTDLDSAWPMGTGDLYKQSKQNLLNHEGENKNSEVEPLNTDVVLNKKTTAIQEEKPSACGPSEQQDARNQKSCVEASGTEVTVVRDYEAKICFLENQNTELMEKLKKVSRKRATGSTEDFQKVSNLLDSLAASEKREIETRRMNLDLQTQIDKLTLDLQSSLRAEQMLSTSLGRHKQNYAEERDRLQRELESAQGRYDEQLRVQSEQISELLETNKFLRKTLEELDVLVNELRQHLASKEEEISQLTENHAEEKVYLAEVHAKKLSEADGQQGDNLARFEKEQQATMEELNEVKAKLEFKDLELNEMISEHQVTIRESAGLAKSLQELEERFGLQEVERKKCLLESETYQLQSQELQAQCQMLRQQLREREDKAEEKDRSIMSLQLEVSMLQASEKHWKEQSWGSLLSADGKEAEPWEEKKILEERIRLIQLQNGKIAQKLANSLLEKETLDEKNNTLSESLESREQSLQSVELELRDLNKQLLVCQEQTGSLKNALAQKEQTLQDKEKDIRALKKEVEDTSVKLRKALSEKSVMDTKLAEIMATTVTLANEKSQASAERLKLEETLCEVKRRLSASEEQRQKTEDEVHRALQEEEHLRQVLQQISGEKETLAGERQTTVAELKGKTQEIAKLGHELEQLQTSMKNETMALSEQLAIIQSERDALFQQKKELEYANLAQSEERVQLKYQMKNLELEKLRAEQTSTELEVTREQLSTSQSEKEALEKKLAKVMMELSQKAENSHSTELENLRKAKEDQDLRMKNLEEEKQMLQSRLQTAEMQLMDLAGLEEKQQKVAEKLKEKLNDQLEKVKAESQSKGQILTAKESEMTELVEELKRAKLDCEHCRNLLEKTELEAKEREGKYLERITEQNDLITSLKSRVLDLVREKDAMWKKTEGIESLQRNPASHDPSQCVSCGKDFKPFTRKLQCRLCRNTMCQACSVKSGKKELCCIPCYQKGTLQVT</sequence>
<dbReference type="OrthoDB" id="660555at2759"/>
<dbReference type="KEGG" id="muo:115474602"/>
<feature type="coiled-coil region" evidence="12">
    <location>
        <begin position="340"/>
        <end position="413"/>
    </location>
</feature>
<dbReference type="Proteomes" id="UP000515156">
    <property type="component" value="Chromosome 7"/>
</dbReference>
<evidence type="ECO:0000256" key="6">
    <source>
        <dbReference type="ARBA" id="ARBA00023006"/>
    </source>
</evidence>
<dbReference type="InterPro" id="IPR011011">
    <property type="entry name" value="Znf_FYVE_PHD"/>
</dbReference>
<keyword evidence="8" id="KW-0458">Lysosome</keyword>
<dbReference type="GeneID" id="115474602"/>
<dbReference type="SUPFAM" id="SSF57903">
    <property type="entry name" value="FYVE/PHD zinc finger"/>
    <property type="match status" value="1"/>
</dbReference>
<dbReference type="InterPro" id="IPR037213">
    <property type="entry name" value="Run_dom_sf"/>
</dbReference>
<feature type="coiled-coil region" evidence="12">
    <location>
        <begin position="845"/>
        <end position="1019"/>
    </location>
</feature>